<evidence type="ECO:0000256" key="9">
    <source>
        <dbReference type="RuleBase" id="RU361193"/>
    </source>
</evidence>
<dbReference type="SUPFAM" id="SSF48225">
    <property type="entry name" value="Seven-hairpin glycosidases"/>
    <property type="match status" value="1"/>
</dbReference>
<evidence type="ECO:0000256" key="4">
    <source>
        <dbReference type="ARBA" id="ARBA00022801"/>
    </source>
</evidence>
<evidence type="ECO:0000256" key="3">
    <source>
        <dbReference type="ARBA" id="ARBA00007658"/>
    </source>
</evidence>
<dbReference type="GO" id="GO:0005975">
    <property type="term" value="P:carbohydrate metabolic process"/>
    <property type="evidence" value="ECO:0007669"/>
    <property type="project" value="InterPro"/>
</dbReference>
<keyword evidence="9" id="KW-0326">Glycosidase</keyword>
<dbReference type="AlphaFoldDB" id="A0A7S4T7T7"/>
<comment type="similarity">
    <text evidence="3 9">Belongs to the glycosyl hydrolase 47 family.</text>
</comment>
<evidence type="ECO:0000256" key="5">
    <source>
        <dbReference type="ARBA" id="ARBA00023157"/>
    </source>
</evidence>
<dbReference type="PANTHER" id="PTHR11742">
    <property type="entry name" value="MANNOSYL-OLIGOSACCHARIDE ALPHA-1,2-MANNOSIDASE-RELATED"/>
    <property type="match status" value="1"/>
</dbReference>
<dbReference type="InterPro" id="IPR001382">
    <property type="entry name" value="Glyco_hydro_47"/>
</dbReference>
<evidence type="ECO:0000256" key="8">
    <source>
        <dbReference type="PIRSR" id="PIRSR601382-3"/>
    </source>
</evidence>
<dbReference type="GO" id="GO:0000139">
    <property type="term" value="C:Golgi membrane"/>
    <property type="evidence" value="ECO:0007669"/>
    <property type="project" value="TreeGrafter"/>
</dbReference>
<comment type="pathway">
    <text evidence="2">Protein modification; protein glycosylation.</text>
</comment>
<organism evidence="10">
    <name type="scientific">Ditylum brightwellii</name>
    <dbReference type="NCBI Taxonomy" id="49249"/>
    <lineage>
        <taxon>Eukaryota</taxon>
        <taxon>Sar</taxon>
        <taxon>Stramenopiles</taxon>
        <taxon>Ochrophyta</taxon>
        <taxon>Bacillariophyta</taxon>
        <taxon>Mediophyceae</taxon>
        <taxon>Lithodesmiophycidae</taxon>
        <taxon>Lithodesmiales</taxon>
        <taxon>Lithodesmiaceae</taxon>
        <taxon>Ditylum</taxon>
    </lineage>
</organism>
<dbReference type="PRINTS" id="PR00747">
    <property type="entry name" value="GLYHDRLASE47"/>
</dbReference>
<dbReference type="Gene3D" id="1.50.10.10">
    <property type="match status" value="1"/>
</dbReference>
<proteinExistence type="inferred from homology"/>
<feature type="disulfide bond" evidence="8">
    <location>
        <begin position="382"/>
        <end position="418"/>
    </location>
</feature>
<keyword evidence="7" id="KW-0479">Metal-binding</keyword>
<reference evidence="10" key="1">
    <citation type="submission" date="2021-01" db="EMBL/GenBank/DDBJ databases">
        <authorList>
            <person name="Corre E."/>
            <person name="Pelletier E."/>
            <person name="Niang G."/>
            <person name="Scheremetjew M."/>
            <person name="Finn R."/>
            <person name="Kale V."/>
            <person name="Holt S."/>
            <person name="Cochrane G."/>
            <person name="Meng A."/>
            <person name="Brown T."/>
            <person name="Cohen L."/>
        </authorList>
    </citation>
    <scope>NUCLEOTIDE SEQUENCE</scope>
    <source>
        <strain evidence="10">GSO104</strain>
    </source>
</reference>
<feature type="active site" description="Proton donor" evidence="6">
    <location>
        <position position="184"/>
    </location>
</feature>
<evidence type="ECO:0000256" key="7">
    <source>
        <dbReference type="PIRSR" id="PIRSR601382-2"/>
    </source>
</evidence>
<feature type="active site" evidence="6">
    <location>
        <position position="318"/>
    </location>
</feature>
<evidence type="ECO:0000256" key="1">
    <source>
        <dbReference type="ARBA" id="ARBA00001913"/>
    </source>
</evidence>
<accession>A0A7S4T7T7</accession>
<keyword evidence="5 8" id="KW-1015">Disulfide bond</keyword>
<dbReference type="FunFam" id="1.50.10.10:FF:000055">
    <property type="entry name" value="alpha-1,2-Mannosidase"/>
    <property type="match status" value="1"/>
</dbReference>
<name>A0A7S4T7T7_9STRA</name>
<dbReference type="GO" id="GO:0005509">
    <property type="term" value="F:calcium ion binding"/>
    <property type="evidence" value="ECO:0007669"/>
    <property type="project" value="InterPro"/>
</dbReference>
<dbReference type="EMBL" id="HBNS01060882">
    <property type="protein sequence ID" value="CAE4668308.1"/>
    <property type="molecule type" value="Transcribed_RNA"/>
</dbReference>
<dbReference type="GO" id="GO:0004571">
    <property type="term" value="F:mannosyl-oligosaccharide 1,2-alpha-mannosidase activity"/>
    <property type="evidence" value="ECO:0007669"/>
    <property type="project" value="InterPro"/>
</dbReference>
<keyword evidence="7" id="KW-0106">Calcium</keyword>
<feature type="active site" description="Proton donor" evidence="6">
    <location>
        <position position="432"/>
    </location>
</feature>
<feature type="active site" evidence="6">
    <location>
        <position position="455"/>
    </location>
</feature>
<protein>
    <recommendedName>
        <fullName evidence="9">alpha-1,2-Mannosidase</fullName>
        <ecNumber evidence="9">3.2.1.-</ecNumber>
    </recommendedName>
</protein>
<gene>
    <name evidence="10" type="ORF">DBRI00130_LOCUS43863</name>
</gene>
<dbReference type="InterPro" id="IPR050749">
    <property type="entry name" value="Glycosyl_Hydrolase_47"/>
</dbReference>
<dbReference type="PANTHER" id="PTHR11742:SF6">
    <property type="entry name" value="MANNOSYL-OLIGOSACCHARIDE ALPHA-1,2-MANNOSIDASE IA-RELATED"/>
    <property type="match status" value="1"/>
</dbReference>
<comment type="cofactor">
    <cofactor evidence="1 7">
        <name>Ca(2+)</name>
        <dbReference type="ChEBI" id="CHEBI:29108"/>
    </cofactor>
</comment>
<dbReference type="InterPro" id="IPR036026">
    <property type="entry name" value="Seven-hairpin_glycosidases"/>
</dbReference>
<evidence type="ECO:0000313" key="10">
    <source>
        <dbReference type="EMBL" id="CAE4668308.1"/>
    </source>
</evidence>
<sequence>MSRALFSLSGMQSVEYTIAEDTDNVRGGLLRRRFAVPPQNADTEYEDESDFPYGIKTVPYNHDFTKWKPPGGNCFTEYIEGDDPYIITKALKHRSDAAARTRREHIRNAMKHAWNGYKTHAFGKDEVFPQGGGGQNNWGGMGTTLVDALDTLWLMDMKDEFWEGRDWVRDSLNNDINRYVSVFETTIRSLGGLLSAYDLSGDKAFLDKADDLGSRLFEAFDTASGIPNGQVNLHTGDSRDASWTAGKALIAEFGTLQVEFRYLAAATGKSHYAEKSEHVFEIIKQMNAPKGLYPVYVQNTQKTPSFSGNHVTFGAMGDSVYEYMLKIWLQGGKKENMYREMWDKSIQGLHDELLLFSNPNGLTYIAEKYKGKLDHKMDHLACFMGGALALGAYTDPQGLESERAQRDLKSAKALAYTCYQMYARSKTGIAPEYVRFGNDNDYNVGHAHYYILRPETVETLFILNVLTGDPIYREWGWEIFQSIEKYCKTKIAYGHLTDVDQQELEPENRMESFFLAETMKYLYLLQDPDTDIDILNKHVFNTEAHPLRIFKGSRR</sequence>
<dbReference type="InterPro" id="IPR012341">
    <property type="entry name" value="6hp_glycosidase-like_sf"/>
</dbReference>
<feature type="binding site" evidence="7">
    <location>
        <position position="542"/>
    </location>
    <ligand>
        <name>Ca(2+)</name>
        <dbReference type="ChEBI" id="CHEBI:29108"/>
    </ligand>
</feature>
<keyword evidence="4 9" id="KW-0378">Hydrolase</keyword>
<evidence type="ECO:0000256" key="6">
    <source>
        <dbReference type="PIRSR" id="PIRSR601382-1"/>
    </source>
</evidence>
<evidence type="ECO:0000256" key="2">
    <source>
        <dbReference type="ARBA" id="ARBA00004922"/>
    </source>
</evidence>
<dbReference type="EC" id="3.2.1.-" evidence="9"/>
<dbReference type="Pfam" id="PF01532">
    <property type="entry name" value="Glyco_hydro_47"/>
    <property type="match status" value="1"/>
</dbReference>
<dbReference type="GO" id="GO:0005783">
    <property type="term" value="C:endoplasmic reticulum"/>
    <property type="evidence" value="ECO:0007669"/>
    <property type="project" value="TreeGrafter"/>
</dbReference>